<keyword evidence="3" id="KW-1185">Reference proteome</keyword>
<evidence type="ECO:0000256" key="1">
    <source>
        <dbReference type="SAM" id="Phobius"/>
    </source>
</evidence>
<organism evidence="2 3">
    <name type="scientific">Pseudoalteromonas tetraodonis GFC</name>
    <dbReference type="NCBI Taxonomy" id="1315271"/>
    <lineage>
        <taxon>Bacteria</taxon>
        <taxon>Pseudomonadati</taxon>
        <taxon>Pseudomonadota</taxon>
        <taxon>Gammaproteobacteria</taxon>
        <taxon>Alteromonadales</taxon>
        <taxon>Pseudoalteromonadaceae</taxon>
        <taxon>Pseudoalteromonas</taxon>
    </lineage>
</organism>
<feature type="transmembrane region" description="Helical" evidence="1">
    <location>
        <begin position="12"/>
        <end position="29"/>
    </location>
</feature>
<evidence type="ECO:0000313" key="3">
    <source>
        <dbReference type="Proteomes" id="UP001161408"/>
    </source>
</evidence>
<reference evidence="2" key="2">
    <citation type="submission" date="2023-01" db="EMBL/GenBank/DDBJ databases">
        <title>Draft genome sequence of Pseudoalteromonas tetraodonis strain NBRC 103034.</title>
        <authorList>
            <person name="Sun Q."/>
            <person name="Mori K."/>
        </authorList>
    </citation>
    <scope>NUCLEOTIDE SEQUENCE</scope>
    <source>
        <strain evidence="2">NBRC 103034</strain>
    </source>
</reference>
<dbReference type="EMBL" id="BSNE01000012">
    <property type="protein sequence ID" value="GLQ02934.1"/>
    <property type="molecule type" value="Genomic_DNA"/>
</dbReference>
<comment type="caution">
    <text evidence="2">The sequence shown here is derived from an EMBL/GenBank/DDBJ whole genome shotgun (WGS) entry which is preliminary data.</text>
</comment>
<gene>
    <name evidence="2" type="ORF">GCM10007914_18150</name>
</gene>
<dbReference type="Proteomes" id="UP001161408">
    <property type="component" value="Unassembled WGS sequence"/>
</dbReference>
<keyword evidence="1" id="KW-1133">Transmembrane helix</keyword>
<reference evidence="2" key="1">
    <citation type="journal article" date="2014" name="Int. J. Syst. Evol. Microbiol.">
        <title>Complete genome sequence of Corynebacterium casei LMG S-19264T (=DSM 44701T), isolated from a smear-ripened cheese.</title>
        <authorList>
            <consortium name="US DOE Joint Genome Institute (JGI-PGF)"/>
            <person name="Walter F."/>
            <person name="Albersmeier A."/>
            <person name="Kalinowski J."/>
            <person name="Ruckert C."/>
        </authorList>
    </citation>
    <scope>NUCLEOTIDE SEQUENCE</scope>
    <source>
        <strain evidence="2">NBRC 103034</strain>
    </source>
</reference>
<dbReference type="RefSeq" id="WP_013464909.1">
    <property type="nucleotide sequence ID" value="NZ_BJXY01000001.1"/>
</dbReference>
<dbReference type="AlphaFoldDB" id="A0AA37S4P6"/>
<proteinExistence type="predicted"/>
<sequence length="91" mass="9682">MEVLKDVVLEWALWIDVIALVLIALTRFFSNTKSSWAGVGCILIVIALGNAISLVSVGINPTEHIASLFGLAVLGSLGVRLFSNWLTDGAT</sequence>
<name>A0AA37S4P6_9GAMM</name>
<keyword evidence="1" id="KW-0472">Membrane</keyword>
<feature type="transmembrane region" description="Helical" evidence="1">
    <location>
        <begin position="65"/>
        <end position="83"/>
    </location>
</feature>
<evidence type="ECO:0000313" key="2">
    <source>
        <dbReference type="EMBL" id="GLQ02934.1"/>
    </source>
</evidence>
<keyword evidence="1" id="KW-0812">Transmembrane</keyword>
<feature type="transmembrane region" description="Helical" evidence="1">
    <location>
        <begin position="36"/>
        <end position="59"/>
    </location>
</feature>
<protein>
    <submittedName>
        <fullName evidence="2">Uncharacterized protein</fullName>
    </submittedName>
</protein>
<accession>A0AA37S4P6</accession>